<dbReference type="OrthoDB" id="3473062at2759"/>
<feature type="compositionally biased region" description="Basic and acidic residues" evidence="1">
    <location>
        <begin position="665"/>
        <end position="680"/>
    </location>
</feature>
<feature type="region of interest" description="Disordered" evidence="1">
    <location>
        <begin position="664"/>
        <end position="686"/>
    </location>
</feature>
<dbReference type="EMBL" id="AYSA01000282">
    <property type="protein sequence ID" value="ESZ93884.1"/>
    <property type="molecule type" value="Genomic_DNA"/>
</dbReference>
<comment type="caution">
    <text evidence="2">The sequence shown here is derived from an EMBL/GenBank/DDBJ whole genome shotgun (WGS) entry which is preliminary data.</text>
</comment>
<keyword evidence="3" id="KW-1185">Reference proteome</keyword>
<sequence>MVKFDWLERFKKWEDSALNSSSARSLSTRYGQEKMGETEWICNPDSGCASKPNPLSILEFVDATETGLSRDEKVEEAQARYWAAMSFWLIFSSASNTMRVISGAIAYVIPRIDSIISRFTKQDDPTAILYCQLKTWAIQLSWGISMDFIGMGFGFIPAGQAASTVAKMADMAMRNVPKYIEGLKYHIEFGLPIANGILKAKKHPVGNEGGSVDFLRLKESYTSDLWCGQMDGITGTGADTPTRISDTGFHLSAIFMEYLATLSDAYRSLNGLRPDVPGSHKMSEWMYSADYEDTIHRLETFDIAKEAKSWGQRLEGYLISAAWASNKCYMKCQINMDPETVLEKCHAPESAEMRYCPADEPTTLCQYSCWTMMNNGNHEKGLIGQDSLEMFGFSTAELGQNSWEHYKELRNNYFKPELDLENGKEFTFNMGKSALTLSVSSSDTNIVADNPLKKSKNFPCFSGRDYRGLDTEAFMYRLGMGPGHTDWGEATKGKPRAWETFQHRCPEETLEMKPVTRYLNLICGLHLSWPDKTDKKTKLLHHRIMKPDIHGDNLEICQSLRAKTADMNEETANYLFCTAGWEEAQKIFARERNWVYTDFNAHWHMGSGRKTIYSHQVRCQQYVKNLPADFKVDDKWLIADSSANVSMTTGGEVHLEGTMLQLANDEDRKEPIPADAKPLDDSIVLG</sequence>
<organism evidence="2 3">
    <name type="scientific">Sclerotinia borealis (strain F-4128)</name>
    <dbReference type="NCBI Taxonomy" id="1432307"/>
    <lineage>
        <taxon>Eukaryota</taxon>
        <taxon>Fungi</taxon>
        <taxon>Dikarya</taxon>
        <taxon>Ascomycota</taxon>
        <taxon>Pezizomycotina</taxon>
        <taxon>Leotiomycetes</taxon>
        <taxon>Helotiales</taxon>
        <taxon>Sclerotiniaceae</taxon>
        <taxon>Sclerotinia</taxon>
    </lineage>
</organism>
<evidence type="ECO:0000313" key="2">
    <source>
        <dbReference type="EMBL" id="ESZ93884.1"/>
    </source>
</evidence>
<dbReference type="HOGENOM" id="CLU_358235_0_0_1"/>
<dbReference type="AlphaFoldDB" id="W9CGM4"/>
<name>W9CGM4_SCLBF</name>
<protein>
    <submittedName>
        <fullName evidence="2">Uncharacterized protein</fullName>
    </submittedName>
</protein>
<dbReference type="Proteomes" id="UP000019487">
    <property type="component" value="Unassembled WGS sequence"/>
</dbReference>
<proteinExistence type="predicted"/>
<reference evidence="2 3" key="1">
    <citation type="journal article" date="2014" name="Genome Announc.">
        <title>Draft genome sequence of Sclerotinia borealis, a psychrophilic plant pathogenic fungus.</title>
        <authorList>
            <person name="Mardanov A.V."/>
            <person name="Beletsky A.V."/>
            <person name="Kadnikov V.V."/>
            <person name="Ignatov A.N."/>
            <person name="Ravin N.V."/>
        </authorList>
    </citation>
    <scope>NUCLEOTIDE SEQUENCE [LARGE SCALE GENOMIC DNA]</scope>
    <source>
        <strain evidence="3">F-4157</strain>
    </source>
</reference>
<gene>
    <name evidence="2" type="ORF">SBOR_5742</name>
</gene>
<evidence type="ECO:0000256" key="1">
    <source>
        <dbReference type="SAM" id="MobiDB-lite"/>
    </source>
</evidence>
<evidence type="ECO:0000313" key="3">
    <source>
        <dbReference type="Proteomes" id="UP000019487"/>
    </source>
</evidence>
<accession>W9CGM4</accession>